<evidence type="ECO:0000313" key="1">
    <source>
        <dbReference type="EMBL" id="MDP9926538.1"/>
    </source>
</evidence>
<protein>
    <recommendedName>
        <fullName evidence="3">DUF1120 domain-containing protein</fullName>
    </recommendedName>
</protein>
<proteinExistence type="predicted"/>
<sequence length="266" mass="27294">MQRETRRIGGWIGFVAVQSNASFRGHGWVSTNPSLNLFFEVLEEIPVKKIATLAAVTCAAAVMFVPGQASADSAELRIAGIIVPAACTPVFTGGGVVDYGNIPSGSLNPTAQTTLADKSTQLTLTCDAPVLFGFKVIDERAATAVAALETIPGYATNAKFGLGAVDGKNIGAYSLQITKETADQGSTKHINSVDGGATWSDFAGGMTGDGGTLVAFAASATGTVPGAHTAITADIRVVTAIDKGSNLPLTQQIPLDGLSTFELVYL</sequence>
<evidence type="ECO:0000313" key="2">
    <source>
        <dbReference type="Proteomes" id="UP001244295"/>
    </source>
</evidence>
<accession>A0AAW8E3Z4</accession>
<dbReference type="EMBL" id="JAUSRR010000011">
    <property type="protein sequence ID" value="MDP9926538.1"/>
    <property type="molecule type" value="Genomic_DNA"/>
</dbReference>
<name>A0AAW8E3Z4_9BURK</name>
<reference evidence="1" key="1">
    <citation type="submission" date="2023-07" db="EMBL/GenBank/DDBJ databases">
        <title>Sorghum-associated microbial communities from plants grown in Nebraska, USA.</title>
        <authorList>
            <person name="Schachtman D."/>
        </authorList>
    </citation>
    <scope>NUCLEOTIDE SEQUENCE</scope>
    <source>
        <strain evidence="1">DS2795</strain>
    </source>
</reference>
<dbReference type="Pfam" id="PF06551">
    <property type="entry name" value="DUF1120"/>
    <property type="match status" value="1"/>
</dbReference>
<dbReference type="InterPro" id="IPR010546">
    <property type="entry name" value="DUF1120"/>
</dbReference>
<gene>
    <name evidence="1" type="ORF">J2W25_005587</name>
</gene>
<dbReference type="AlphaFoldDB" id="A0AAW8E3Z4"/>
<organism evidence="1 2">
    <name type="scientific">Variovorax boronicumulans</name>
    <dbReference type="NCBI Taxonomy" id="436515"/>
    <lineage>
        <taxon>Bacteria</taxon>
        <taxon>Pseudomonadati</taxon>
        <taxon>Pseudomonadota</taxon>
        <taxon>Betaproteobacteria</taxon>
        <taxon>Burkholderiales</taxon>
        <taxon>Comamonadaceae</taxon>
        <taxon>Variovorax</taxon>
    </lineage>
</organism>
<dbReference type="RefSeq" id="WP_307638220.1">
    <property type="nucleotide sequence ID" value="NZ_JAUSRR010000011.1"/>
</dbReference>
<evidence type="ECO:0008006" key="3">
    <source>
        <dbReference type="Google" id="ProtNLM"/>
    </source>
</evidence>
<comment type="caution">
    <text evidence="1">The sequence shown here is derived from an EMBL/GenBank/DDBJ whole genome shotgun (WGS) entry which is preliminary data.</text>
</comment>
<dbReference type="Proteomes" id="UP001244295">
    <property type="component" value="Unassembled WGS sequence"/>
</dbReference>